<sequence length="869" mass="94791">MRLGIDFGTCFSSAAFLDGESITLIKDPTSLGYSVPSSVFLTPQGQMLVGKAANNQRLRDPLRYRREIKRDLGNARPVLLGEQAWLPDQLVMHILRKIKQDADAFMTKSPFTGAVITIPATYQQHKRDLMLQAATEAGFVEQEITLLEEPVAAGLYYTRLNQVKNGDILLVYDLGGGTFDTALMQKAGESFTYLATPSGLPRCGGADFDRAIYQDLVNKHPELRSALQGASRPALMARATLGEQCIDLKHQLSESEVAEISFVVPGTGDFIDYRLTRTEFNQMIATAVQETMTCCQQMLQQANIKPEQINHILLVGGSCRIPYVQQMLQKGFPCPIVAHDLELVVCMGAALYTPQKNYEVSPAADRSGYTSINTALHKAKPKTRILVHPGTYQEHLILEKDIEIIGIGSREEIIIESIGEPCITMWTENALIRGITLQRLEDENISWSDEDSDEHASAVYIPQGNLCLEDCDITSGSGVSIEMTGRGTSAELHSCLIHDSASTGILIHGGAKGLIEDSDIFDNLAEGIAVVNGESTPVLKSCQIHNNNDNGIYIEDVAQGLIEDCHIYANNRASIHITGSNATPTIRRCKIHDSNKEGIRVDDEAVGTIEDCDIFQNADAAILIADAGTHPRIIHCPIHNNTGVGVKVRDGAQGTIQECDIFGNEKAGISIADEESNPTILQCKIHDGNGAGIKVKQGAQGTIQECNIFGNEGAGISITDEESNPTILQCKIHDGKDAGIEIGQGARGQIEGCNISGNYTEGIIIVGEESYPIIKTCYIHDNHDDGIYLSNNAGGLIKGCDIYDNTEYGVHIREYGTEPTFDHCQMYNNGDDDLFVGVGADPTILTCYIKNDSSKEDYPSVRQTLRRLR</sequence>
<gene>
    <name evidence="8" type="ORF">KSZ_02570</name>
</gene>
<evidence type="ECO:0000256" key="1">
    <source>
        <dbReference type="ARBA" id="ARBA00004906"/>
    </source>
</evidence>
<feature type="domain" description="Right handed beta helix" evidence="7">
    <location>
        <begin position="575"/>
        <end position="727"/>
    </location>
</feature>
<dbReference type="InterPro" id="IPR039448">
    <property type="entry name" value="Beta_helix"/>
</dbReference>
<dbReference type="NCBIfam" id="TIGR03804">
    <property type="entry name" value="para_beta_helix"/>
    <property type="match status" value="1"/>
</dbReference>
<dbReference type="InterPro" id="IPR012334">
    <property type="entry name" value="Pectin_lyas_fold"/>
</dbReference>
<dbReference type="Pfam" id="PF13229">
    <property type="entry name" value="Beta_helix"/>
    <property type="match status" value="1"/>
</dbReference>
<evidence type="ECO:0000313" key="8">
    <source>
        <dbReference type="EMBL" id="GHO82251.1"/>
    </source>
</evidence>
<dbReference type="Gene3D" id="2.160.20.10">
    <property type="entry name" value="Single-stranded right-handed beta-helix, Pectin lyase-like"/>
    <property type="match status" value="2"/>
</dbReference>
<comment type="caution">
    <text evidence="8">The sequence shown here is derived from an EMBL/GenBank/DDBJ whole genome shotgun (WGS) entry which is preliminary data.</text>
</comment>
<evidence type="ECO:0000256" key="5">
    <source>
        <dbReference type="ARBA" id="ARBA00022840"/>
    </source>
</evidence>
<dbReference type="InterPro" id="IPR013126">
    <property type="entry name" value="Hsp_70_fam"/>
</dbReference>
<dbReference type="PANTHER" id="PTHR22990:SF15">
    <property type="entry name" value="F-BOX ONLY PROTEIN 10"/>
    <property type="match status" value="1"/>
</dbReference>
<dbReference type="InterPro" id="IPR006626">
    <property type="entry name" value="PbH1"/>
</dbReference>
<protein>
    <recommendedName>
        <fullName evidence="7">Right handed beta helix domain-containing protein</fullName>
    </recommendedName>
</protein>
<dbReference type="Pfam" id="PF00012">
    <property type="entry name" value="HSP70"/>
    <property type="match status" value="2"/>
</dbReference>
<name>A0ABQ3V938_9CHLR</name>
<dbReference type="SUPFAM" id="SSF51126">
    <property type="entry name" value="Pectin lyase-like"/>
    <property type="match status" value="3"/>
</dbReference>
<accession>A0ABQ3V938</accession>
<evidence type="ECO:0000259" key="7">
    <source>
        <dbReference type="Pfam" id="PF13229"/>
    </source>
</evidence>
<dbReference type="Proteomes" id="UP000635565">
    <property type="component" value="Unassembled WGS sequence"/>
</dbReference>
<keyword evidence="5" id="KW-0067">ATP-binding</keyword>
<keyword evidence="3" id="KW-0547">Nucleotide-binding</keyword>
<evidence type="ECO:0000256" key="3">
    <source>
        <dbReference type="ARBA" id="ARBA00022741"/>
    </source>
</evidence>
<dbReference type="Gene3D" id="3.30.420.40">
    <property type="match status" value="2"/>
</dbReference>
<evidence type="ECO:0000313" key="9">
    <source>
        <dbReference type="Proteomes" id="UP000635565"/>
    </source>
</evidence>
<dbReference type="RefSeq" id="WP_201359946.1">
    <property type="nucleotide sequence ID" value="NZ_BNJJ01000001.1"/>
</dbReference>
<dbReference type="SMART" id="SM00710">
    <property type="entry name" value="PbH1"/>
    <property type="match status" value="17"/>
</dbReference>
<dbReference type="InterPro" id="IPR043129">
    <property type="entry name" value="ATPase_NBD"/>
</dbReference>
<dbReference type="PRINTS" id="PR00301">
    <property type="entry name" value="HEATSHOCK70"/>
</dbReference>
<keyword evidence="6" id="KW-0143">Chaperone</keyword>
<dbReference type="Gene3D" id="3.90.640.10">
    <property type="entry name" value="Actin, Chain A, domain 4"/>
    <property type="match status" value="1"/>
</dbReference>
<dbReference type="EMBL" id="BNJJ01000001">
    <property type="protein sequence ID" value="GHO82251.1"/>
    <property type="molecule type" value="Genomic_DNA"/>
</dbReference>
<evidence type="ECO:0000256" key="4">
    <source>
        <dbReference type="ARBA" id="ARBA00022786"/>
    </source>
</evidence>
<reference evidence="8 9" key="1">
    <citation type="journal article" date="2021" name="Int. J. Syst. Evol. Microbiol.">
        <title>Reticulibacter mediterranei gen. nov., sp. nov., within the new family Reticulibacteraceae fam. nov., and Ktedonospora formicarum gen. nov., sp. nov., Ktedonobacter robiniae sp. nov., Dictyobacter formicarum sp. nov. and Dictyobacter arantiisoli sp. nov., belonging to the class Ktedonobacteria.</title>
        <authorList>
            <person name="Yabe S."/>
            <person name="Zheng Y."/>
            <person name="Wang C.M."/>
            <person name="Sakai Y."/>
            <person name="Abe K."/>
            <person name="Yokota A."/>
            <person name="Donadio S."/>
            <person name="Cavaletti L."/>
            <person name="Monciardini P."/>
        </authorList>
    </citation>
    <scope>NUCLEOTIDE SEQUENCE [LARGE SCALE GENOMIC DNA]</scope>
    <source>
        <strain evidence="8 9">SOSP1-9</strain>
    </source>
</reference>
<evidence type="ECO:0000256" key="2">
    <source>
        <dbReference type="ARBA" id="ARBA00022737"/>
    </source>
</evidence>
<dbReference type="InterPro" id="IPR022441">
    <property type="entry name" value="Para_beta_helix_rpt-2"/>
</dbReference>
<keyword evidence="9" id="KW-1185">Reference proteome</keyword>
<proteinExistence type="predicted"/>
<dbReference type="PANTHER" id="PTHR22990">
    <property type="entry name" value="F-BOX ONLY PROTEIN"/>
    <property type="match status" value="1"/>
</dbReference>
<keyword evidence="2" id="KW-0677">Repeat</keyword>
<dbReference type="SUPFAM" id="SSF53067">
    <property type="entry name" value="Actin-like ATPase domain"/>
    <property type="match status" value="2"/>
</dbReference>
<comment type="pathway">
    <text evidence="1">Protein modification; protein ubiquitination.</text>
</comment>
<organism evidence="8 9">
    <name type="scientific">Dictyobacter formicarum</name>
    <dbReference type="NCBI Taxonomy" id="2778368"/>
    <lineage>
        <taxon>Bacteria</taxon>
        <taxon>Bacillati</taxon>
        <taxon>Chloroflexota</taxon>
        <taxon>Ktedonobacteria</taxon>
        <taxon>Ktedonobacterales</taxon>
        <taxon>Dictyobacteraceae</taxon>
        <taxon>Dictyobacter</taxon>
    </lineage>
</organism>
<dbReference type="InterPro" id="IPR051550">
    <property type="entry name" value="SCF-Subunits/Alg-Epimerases"/>
</dbReference>
<evidence type="ECO:0000256" key="6">
    <source>
        <dbReference type="ARBA" id="ARBA00023186"/>
    </source>
</evidence>
<keyword evidence="4" id="KW-0833">Ubl conjugation pathway</keyword>
<dbReference type="InterPro" id="IPR011050">
    <property type="entry name" value="Pectin_lyase_fold/virulence"/>
</dbReference>